<dbReference type="InterPro" id="IPR019183">
    <property type="entry name" value="NAA25_NatB_aux_su"/>
</dbReference>
<comment type="caution">
    <text evidence="2">The sequence shown here is derived from an EMBL/GenBank/DDBJ whole genome shotgun (WGS) entry which is preliminary data.</text>
</comment>
<accession>A0A4S8RME8</accession>
<evidence type="ECO:0000313" key="2">
    <source>
        <dbReference type="EMBL" id="THV54914.1"/>
    </source>
</evidence>
<dbReference type="GO" id="GO:0031416">
    <property type="term" value="C:NatB complex"/>
    <property type="evidence" value="ECO:0007669"/>
    <property type="project" value="TreeGrafter"/>
</dbReference>
<dbReference type="Pfam" id="PF09797">
    <property type="entry name" value="NatB_MDM20"/>
    <property type="match status" value="1"/>
</dbReference>
<keyword evidence="3" id="KW-1185">Reference proteome</keyword>
<organism evidence="2 3">
    <name type="scientific">Botrytis galanthina</name>
    <dbReference type="NCBI Taxonomy" id="278940"/>
    <lineage>
        <taxon>Eukaryota</taxon>
        <taxon>Fungi</taxon>
        <taxon>Dikarya</taxon>
        <taxon>Ascomycota</taxon>
        <taxon>Pezizomycotina</taxon>
        <taxon>Leotiomycetes</taxon>
        <taxon>Helotiales</taxon>
        <taxon>Sclerotiniaceae</taxon>
        <taxon>Botrytis</taxon>
    </lineage>
</organism>
<comment type="similarity">
    <text evidence="1">Belongs to the MDM20/NAA25 family.</text>
</comment>
<dbReference type="PANTHER" id="PTHR22767">
    <property type="entry name" value="N-TERMINAL ACETYLTRANSFERASE-RELATED"/>
    <property type="match status" value="1"/>
</dbReference>
<dbReference type="Proteomes" id="UP000308671">
    <property type="component" value="Unassembled WGS sequence"/>
</dbReference>
<name>A0A4S8RME8_9HELO</name>
<evidence type="ECO:0008006" key="4">
    <source>
        <dbReference type="Google" id="ProtNLM"/>
    </source>
</evidence>
<dbReference type="OrthoDB" id="1874341at2759"/>
<dbReference type="PANTHER" id="PTHR22767:SF3">
    <property type="entry name" value="N-ALPHA-ACETYLTRANSFERASE 25, NATB AUXILIARY SUBUNIT"/>
    <property type="match status" value="1"/>
</dbReference>
<protein>
    <recommendedName>
        <fullName evidence="4">N-acetyltransferase B complex non catalytic subunit</fullName>
    </recommendedName>
</protein>
<evidence type="ECO:0000256" key="1">
    <source>
        <dbReference type="ARBA" id="ARBA00006298"/>
    </source>
</evidence>
<dbReference type="AlphaFoldDB" id="A0A4S8RME8"/>
<dbReference type="EMBL" id="PQXL01000017">
    <property type="protein sequence ID" value="THV54914.1"/>
    <property type="molecule type" value="Genomic_DNA"/>
</dbReference>
<gene>
    <name evidence="2" type="ORF">BGAL_0017g00080</name>
</gene>
<proteinExistence type="inferred from homology"/>
<sequence>MMADKLLNDRQDVPIWNAVEAGNFKQALKLVDKRLAKKRTPHLEAFKIYIKSRSSTQSERDTVLPHLEDLVAKKVVITDQEDIDLYDDALVNAIPEPGSIWARTIGELRWQSVKAYPKQEDSGLKSFKACLSERDWEHAQQIASSLEKTFPGKHQYVFWNISSLFLRSISSDLPIEKRTLWGRLAYGQISKLATATIQADKSKPLPTRAIHTPQELLLLQRITAAHGKLEDRLNYLNEPSLGPESIVAKGDWELWRNKLELMETSEHWQELFETTGGLLKRSRTKDERGQIIEARMADWAVWQAYLHSALSLQTPSALDTVSTEIASHLDPNSGIDKTWRRNASLAWLEFTFKSSSTPFATEPSGSDVEKYPRVAAIVKYLQEFGDATTAFSDLRPYVELSQSEERKKLLDILRNGIQFGKKAKKDDLDSQFTALSVTKNEFDNANDMTRCVNLHKLTHLIVSSISEHERRSSPLHKTSKRSFTCTYCSNSCGVYCEVCLEQLSKDSIAAYTSAMNDNGKVSKSLLPTDRHPADDFCTLAAMCLIKLALSESSDVDGSLKSKRIAYALQAAVCLEYGWSQSKSNSDFSLILVRIYSSLGCGQQAMKAYLHLSLKQIQLDTLGYSILDRISSLHPHPFPSAPDGSSENLKPVDHLKKQRKMYGNCRHQVSNNTWKAFEHGSYNTIFQFQEFSEIITNTLSAVSSAVETTKISRLLKQTAPSDAFSILREFALFVWHNQDISDKGLAKNPEMLDKFSDSNDYTSFPDYESTLGTGLEKSTRFAPGPSSNRSRADLLVEKLISMINSDATSAPIDFISFGKKIFQISTELQKQGDLIKTSPAESFLTLSEASALEAYSNLASIITKACDSTASSAADFQTSLETSNKSLCAKLEQQLSFIKEDRNVTPALWNTLHTLYTAYDLASVIISATKFLALKDVKAHKLQVEQNKILAESAKSVMEAVAEKSKEIKSGLDESGWIDRVLESMEVGDSGEQLRSLAGENFMEEWAGGMVEGWRDSVAGLGLLKV</sequence>
<reference evidence="2 3" key="1">
    <citation type="submission" date="2017-12" db="EMBL/GenBank/DDBJ databases">
        <title>Comparative genomics of Botrytis spp.</title>
        <authorList>
            <person name="Valero-Jimenez C.A."/>
            <person name="Tapia P."/>
            <person name="Veloso J."/>
            <person name="Silva-Moreno E."/>
            <person name="Staats M."/>
            <person name="Valdes J.H."/>
            <person name="Van Kan J.A.L."/>
        </authorList>
    </citation>
    <scope>NUCLEOTIDE SEQUENCE [LARGE SCALE GENOMIC DNA]</scope>
    <source>
        <strain evidence="2 3">MUCL435</strain>
    </source>
</reference>
<evidence type="ECO:0000313" key="3">
    <source>
        <dbReference type="Proteomes" id="UP000308671"/>
    </source>
</evidence>